<protein>
    <submittedName>
        <fullName evidence="1">Uncharacterized protein</fullName>
    </submittedName>
</protein>
<proteinExistence type="predicted"/>
<dbReference type="Proteomes" id="UP000187609">
    <property type="component" value="Unassembled WGS sequence"/>
</dbReference>
<name>A0A1J6IV09_NICAT</name>
<comment type="caution">
    <text evidence="1">The sequence shown here is derived from an EMBL/GenBank/DDBJ whole genome shotgun (WGS) entry which is preliminary data.</text>
</comment>
<organism evidence="1 2">
    <name type="scientific">Nicotiana attenuata</name>
    <name type="common">Coyote tobacco</name>
    <dbReference type="NCBI Taxonomy" id="49451"/>
    <lineage>
        <taxon>Eukaryota</taxon>
        <taxon>Viridiplantae</taxon>
        <taxon>Streptophyta</taxon>
        <taxon>Embryophyta</taxon>
        <taxon>Tracheophyta</taxon>
        <taxon>Spermatophyta</taxon>
        <taxon>Magnoliopsida</taxon>
        <taxon>eudicotyledons</taxon>
        <taxon>Gunneridae</taxon>
        <taxon>Pentapetalae</taxon>
        <taxon>asterids</taxon>
        <taxon>lamiids</taxon>
        <taxon>Solanales</taxon>
        <taxon>Solanaceae</taxon>
        <taxon>Nicotianoideae</taxon>
        <taxon>Nicotianeae</taxon>
        <taxon>Nicotiana</taxon>
    </lineage>
</organism>
<keyword evidence="2" id="KW-1185">Reference proteome</keyword>
<gene>
    <name evidence="1" type="ORF">A4A49_60831</name>
</gene>
<dbReference type="EMBL" id="MJEQ01037191">
    <property type="protein sequence ID" value="OIS98968.1"/>
    <property type="molecule type" value="Genomic_DNA"/>
</dbReference>
<sequence length="113" mass="12862">MLVLLKTKMVDHKKLTEELHFGMLIQSSAVRLSGGIVLMWKEYCVTFNEVSITPQGIHAMVKASRWIVHKGNRMSFINYAWIPNQPVIRDMIEGPLTPNDMTTKVDTNYNAGN</sequence>
<evidence type="ECO:0000313" key="1">
    <source>
        <dbReference type="EMBL" id="OIS98968.1"/>
    </source>
</evidence>
<dbReference type="Gramene" id="OIS98968">
    <property type="protein sequence ID" value="OIS98968"/>
    <property type="gene ID" value="A4A49_60831"/>
</dbReference>
<dbReference type="PANTHER" id="PTHR35218">
    <property type="entry name" value="RNASE H DOMAIN-CONTAINING PROTEIN"/>
    <property type="match status" value="1"/>
</dbReference>
<dbReference type="AlphaFoldDB" id="A0A1J6IV09"/>
<evidence type="ECO:0000313" key="2">
    <source>
        <dbReference type="Proteomes" id="UP000187609"/>
    </source>
</evidence>
<dbReference type="PANTHER" id="PTHR35218:SF8">
    <property type="entry name" value="ENDONUCLEASE_EXONUCLEASE_PHOSPHATASE"/>
    <property type="match status" value="1"/>
</dbReference>
<reference evidence="1" key="1">
    <citation type="submission" date="2016-11" db="EMBL/GenBank/DDBJ databases">
        <title>The genome of Nicotiana attenuata.</title>
        <authorList>
            <person name="Xu S."/>
            <person name="Brockmoeller T."/>
            <person name="Gaquerel E."/>
            <person name="Navarro A."/>
            <person name="Kuhl H."/>
            <person name="Gase K."/>
            <person name="Ling Z."/>
            <person name="Zhou W."/>
            <person name="Kreitzer C."/>
            <person name="Stanke M."/>
            <person name="Tang H."/>
            <person name="Lyons E."/>
            <person name="Pandey P."/>
            <person name="Pandey S.P."/>
            <person name="Timmermann B."/>
            <person name="Baldwin I.T."/>
        </authorList>
    </citation>
    <scope>NUCLEOTIDE SEQUENCE [LARGE SCALE GENOMIC DNA]</scope>
    <source>
        <strain evidence="1">UT</strain>
    </source>
</reference>
<accession>A0A1J6IV09</accession>